<reference evidence="9" key="1">
    <citation type="journal article" date="2020" name="Stud. Mycol.">
        <title>101 Dothideomycetes genomes: a test case for predicting lifestyles and emergence of pathogens.</title>
        <authorList>
            <person name="Haridas S."/>
            <person name="Albert R."/>
            <person name="Binder M."/>
            <person name="Bloem J."/>
            <person name="Labutti K."/>
            <person name="Salamov A."/>
            <person name="Andreopoulos B."/>
            <person name="Baker S."/>
            <person name="Barry K."/>
            <person name="Bills G."/>
            <person name="Bluhm B."/>
            <person name="Cannon C."/>
            <person name="Castanera R."/>
            <person name="Culley D."/>
            <person name="Daum C."/>
            <person name="Ezra D."/>
            <person name="Gonzalez J."/>
            <person name="Henrissat B."/>
            <person name="Kuo A."/>
            <person name="Liang C."/>
            <person name="Lipzen A."/>
            <person name="Lutzoni F."/>
            <person name="Magnuson J."/>
            <person name="Mondo S."/>
            <person name="Nolan M."/>
            <person name="Ohm R."/>
            <person name="Pangilinan J."/>
            <person name="Park H.-J."/>
            <person name="Ramirez L."/>
            <person name="Alfaro M."/>
            <person name="Sun H."/>
            <person name="Tritt A."/>
            <person name="Yoshinaga Y."/>
            <person name="Zwiers L.-H."/>
            <person name="Turgeon B."/>
            <person name="Goodwin S."/>
            <person name="Spatafora J."/>
            <person name="Crous P."/>
            <person name="Grigoriev I."/>
        </authorList>
    </citation>
    <scope>NUCLEOTIDE SEQUENCE</scope>
    <source>
        <strain evidence="9">CBS 121167</strain>
    </source>
</reference>
<dbReference type="CDD" id="cd04449">
    <property type="entry name" value="DEP_DEPDC5-like"/>
    <property type="match status" value="1"/>
</dbReference>
<feature type="compositionally biased region" description="Low complexity" evidence="7">
    <location>
        <begin position="1531"/>
        <end position="1546"/>
    </location>
</feature>
<dbReference type="PROSITE" id="PS50186">
    <property type="entry name" value="DEP"/>
    <property type="match status" value="1"/>
</dbReference>
<feature type="region of interest" description="Disordered" evidence="7">
    <location>
        <begin position="1508"/>
        <end position="1564"/>
    </location>
</feature>
<keyword evidence="6" id="KW-0472">Membrane</keyword>
<gene>
    <name evidence="9" type="ORF">K452DRAFT_163184</name>
</gene>
<evidence type="ECO:0000256" key="5">
    <source>
        <dbReference type="ARBA" id="ARBA00022554"/>
    </source>
</evidence>
<evidence type="ECO:0000256" key="1">
    <source>
        <dbReference type="ARBA" id="ARBA00004148"/>
    </source>
</evidence>
<feature type="region of interest" description="Disordered" evidence="7">
    <location>
        <begin position="1821"/>
        <end position="1844"/>
    </location>
</feature>
<dbReference type="InterPro" id="IPR036390">
    <property type="entry name" value="WH_DNA-bd_sf"/>
</dbReference>
<evidence type="ECO:0000256" key="4">
    <source>
        <dbReference type="ARBA" id="ARBA00021881"/>
    </source>
</evidence>
<feature type="region of interest" description="Disordered" evidence="7">
    <location>
        <begin position="1877"/>
        <end position="1975"/>
    </location>
</feature>
<dbReference type="Proteomes" id="UP000799438">
    <property type="component" value="Unassembled WGS sequence"/>
</dbReference>
<accession>A0A6A6BKN8</accession>
<dbReference type="GO" id="GO:0035556">
    <property type="term" value="P:intracellular signal transduction"/>
    <property type="evidence" value="ECO:0007669"/>
    <property type="project" value="InterPro"/>
</dbReference>
<feature type="compositionally biased region" description="Polar residues" evidence="7">
    <location>
        <begin position="857"/>
        <end position="874"/>
    </location>
</feature>
<dbReference type="InterPro" id="IPR045838">
    <property type="entry name" value="DEPDC5_CTD"/>
</dbReference>
<dbReference type="Pfam" id="PF12257">
    <property type="entry name" value="IML1"/>
    <property type="match status" value="1"/>
</dbReference>
<evidence type="ECO:0000313" key="10">
    <source>
        <dbReference type="Proteomes" id="UP000799438"/>
    </source>
</evidence>
<keyword evidence="5" id="KW-0926">Vacuole</keyword>
<dbReference type="PANTHER" id="PTHR13179:SF8">
    <property type="entry name" value="GATOR COMPLEX PROTEIN DEPDC5"/>
    <property type="match status" value="1"/>
</dbReference>
<feature type="compositionally biased region" description="Basic and acidic residues" evidence="7">
    <location>
        <begin position="60"/>
        <end position="83"/>
    </location>
</feature>
<evidence type="ECO:0000259" key="8">
    <source>
        <dbReference type="PROSITE" id="PS50186"/>
    </source>
</evidence>
<dbReference type="InterPro" id="IPR048255">
    <property type="entry name" value="IML1_N"/>
</dbReference>
<dbReference type="GO" id="GO:0005774">
    <property type="term" value="C:vacuolar membrane"/>
    <property type="evidence" value="ECO:0007669"/>
    <property type="project" value="UniProtKB-SubCell"/>
</dbReference>
<evidence type="ECO:0000256" key="3">
    <source>
        <dbReference type="ARBA" id="ARBA00018529"/>
    </source>
</evidence>
<feature type="compositionally biased region" description="Basic and acidic residues" evidence="7">
    <location>
        <begin position="880"/>
        <end position="890"/>
    </location>
</feature>
<keyword evidence="10" id="KW-1185">Reference proteome</keyword>
<dbReference type="GeneID" id="54293190"/>
<evidence type="ECO:0000313" key="9">
    <source>
        <dbReference type="EMBL" id="KAF2143834.1"/>
    </source>
</evidence>
<feature type="compositionally biased region" description="Low complexity" evidence="7">
    <location>
        <begin position="966"/>
        <end position="980"/>
    </location>
</feature>
<dbReference type="GO" id="GO:0005096">
    <property type="term" value="F:GTPase activator activity"/>
    <property type="evidence" value="ECO:0007669"/>
    <property type="project" value="InterPro"/>
</dbReference>
<dbReference type="PANTHER" id="PTHR13179">
    <property type="entry name" value="DEP DOMAIN CONTAINING PROTEIN 5"/>
    <property type="match status" value="1"/>
</dbReference>
<dbReference type="EMBL" id="ML995481">
    <property type="protein sequence ID" value="KAF2143834.1"/>
    <property type="molecule type" value="Genomic_DNA"/>
</dbReference>
<proteinExistence type="inferred from homology"/>
<evidence type="ECO:0000256" key="2">
    <source>
        <dbReference type="ARBA" id="ARBA00005643"/>
    </source>
</evidence>
<dbReference type="RefSeq" id="XP_033399546.1">
    <property type="nucleotide sequence ID" value="XM_033535694.1"/>
</dbReference>
<feature type="region of interest" description="Disordered" evidence="7">
    <location>
        <begin position="760"/>
        <end position="906"/>
    </location>
</feature>
<feature type="region of interest" description="Disordered" evidence="7">
    <location>
        <begin position="60"/>
        <end position="114"/>
    </location>
</feature>
<protein>
    <recommendedName>
        <fullName evidence="3">Vacuolar membrane-associated protein IML1</fullName>
    </recommendedName>
    <alternativeName>
        <fullName evidence="4">Vacuolar membrane-associated protein iml1</fullName>
    </alternativeName>
</protein>
<feature type="compositionally biased region" description="Polar residues" evidence="7">
    <location>
        <begin position="1883"/>
        <end position="1900"/>
    </location>
</feature>
<comment type="subcellular location">
    <subcellularLocation>
        <location evidence="1">Vacuole membrane</location>
        <topology evidence="1">Peripheral membrane protein</topology>
    </subcellularLocation>
</comment>
<sequence>MSKAGSSTTPIVQKICTLWTHDESLSREEAVINIDKFPELGITSGSLVKIIPLKQSTSVRDFHGDTRSSSREGSRRIRLDTAHRTTSTGTTSRKNRTGSATLTFDENGHRTHGARDVDSQKTYIFVAKSLSQELRAKYPQLQVSVSDTISRAFGFRNRMQVVLSPAEDEVYSASHVEISFRDEYLSRADMWRFAISEMSGKTVYRGQKLLFMGTIKATIKNVFVDGQPTHSGYFSPVTKPIFRSESARFVLFIQMSKEMWNFDTEGTGEIMFNKVINGFLPDLFKRWMRLDVKHLVTIILFTRMHYDRNVLPLDSEANGAPFDADPDNDRKGTRDFYKVVVSEMASCDWINILYQLKKEFRAFLRDVCIVPYPETRHKSPGLGIDDGNEDHPEYVIAGTPTTAVKGNILEAINLAAMQYSKDYIDRDLVRTGISAIIITPGTGLFEVDYSMLKLTTETLLGSGIGIDLVSLQPMPLHSVPLFKYRNPRLARDTESKLHMPPKVDEETEDSDVVDPLDESTPRQNYPNFGPLKNPKQRSVASLAASPAKYQSHHHHHHHPFDTAEPQPGDWSYAMPYWLDISFWTGTADEIFEITNSKKGDGSRPKIQRKKKGFQLRCRMYELQMMGVMENEMSNIALPYLQESPMYPWSLLASREDPMVEPYHSKQPFLTSANASPKNFRSHAPRPHAHDTGQTSLQRAWMDTYDDHVFKPLPQRQKAEGEARQIRQQKELEARRALRTNRARNAPSDSLLSASFNSHIESLGSSARPPKSPLMLRTKDSTGDLQDTSKDRRGTAMKALGQKLSVGSRHAPEHRRSPPDFEPEEPHFRTGTFSPTHTSYNKDAAGTSPEGLPHTTVDPDSSLSPRAKPSSNPNLLQLPETVDRGRSKQVEESTNPRSTNSSATPKAGKWLSRHISFTAFGFGPSKAAPSIEVSTGKVAPAALTRKPSQHSGLSVTLDEAQSAKRPSQPIEIQSRSRQSSIHDATRSSMHVGSAGTPKDRTEDKGISTSHNKDPGSLFLLAGSRGLLDQVGPKINLSSSGDRQEIPRTLSPTSALAPWMVLVNPCNPKKNHLTIAEQFRRWHHVFPYPIRATSMKWKSLCSPAAVPLTNDYFPTAEQLATEYNENPYRIIQNEDDEMAAAPKSRENLIRELIAFRLSHGFQIVVGPAVADVVGKPERELANVFAKDFMAKDGSSVFMCVGNTIHQLVCVSGGEVEVKRFNRKPTATLSSTSNVQPPFIYKPLIRTALDDGYAIQEIPLKPRRGEFNWNFIDSYLAGYEQDFSDTLRFWRARFVLIPVDIPPNPRRRLDMLPEDSDEEIRLEGIRKLTQVWQRYRYVPPEERQFEPTTQRRKDTNPLAIEYQTRDPSAVIAAGPDGTLLAEGAADAYAYPTGLFAETTESYLRSNYDLNKLAQDLQGEKGIQMTDRRWHLRLHLSCFVGFDLTTWLIKNFKDVETREQAVELGNELMRKGLFQHVQKKHHFRDGNFFYHIASEYRLPRSNASSSWMNFSARRSDKSVPSTPVVEPTRSASIASSRGKSRPSTSDSSTDSGEKTPTKSGSPKKRASLSNVMRIDVDVRKRSYRPEIINLHYDRLHNPDNCYHIRIDWMNVTAKLIEDAINTWASNVEKYGLRLVELPIAEASDIGHSHPFRSPYMVRPVVPPPKAPPAQGAQFFDGTSFGPSKQADKFAYHKAILKKLGFVLDMEAASCFPADVDVTYSWGRPDYRYTQFIHKTGVLLAQITHEGEFLLLANRLCNSRGAFGVGLARDSVKFDKATTESMGAWEREQRREPTPIYGLHNPTQNMRSPFASPMFRPVPDAVVNASLVSSGPAPTSQPGGHQQTRIGTDRSFKTAEQIKDDMEALCLDERALRQFYAEEAERSKKASHNASPSPRSTPVLESSIPTLGLPPNMTLTGTSPSPLGISSASPSPSLGAALIPPPQQQQQQQSQGEEDKGGAGDGSSSSEGGGEEEEEEGEGE</sequence>
<dbReference type="GO" id="GO:0010508">
    <property type="term" value="P:positive regulation of autophagy"/>
    <property type="evidence" value="ECO:0007669"/>
    <property type="project" value="TreeGrafter"/>
</dbReference>
<feature type="compositionally biased region" description="Acidic residues" evidence="7">
    <location>
        <begin position="505"/>
        <end position="517"/>
    </location>
</feature>
<dbReference type="GO" id="GO:1990130">
    <property type="term" value="C:GATOR1 complex"/>
    <property type="evidence" value="ECO:0007669"/>
    <property type="project" value="TreeGrafter"/>
</dbReference>
<feature type="compositionally biased region" description="Polar residues" evidence="7">
    <location>
        <begin position="891"/>
        <end position="903"/>
    </location>
</feature>
<feature type="region of interest" description="Disordered" evidence="7">
    <location>
        <begin position="671"/>
        <end position="693"/>
    </location>
</feature>
<dbReference type="InterPro" id="IPR027244">
    <property type="entry name" value="IML1"/>
</dbReference>
<feature type="compositionally biased region" description="Polar residues" evidence="7">
    <location>
        <begin position="830"/>
        <end position="840"/>
    </location>
</feature>
<dbReference type="Pfam" id="PF00610">
    <property type="entry name" value="DEP"/>
    <property type="match status" value="1"/>
</dbReference>
<organism evidence="9 10">
    <name type="scientific">Aplosporella prunicola CBS 121167</name>
    <dbReference type="NCBI Taxonomy" id="1176127"/>
    <lineage>
        <taxon>Eukaryota</taxon>
        <taxon>Fungi</taxon>
        <taxon>Dikarya</taxon>
        <taxon>Ascomycota</taxon>
        <taxon>Pezizomycotina</taxon>
        <taxon>Dothideomycetes</taxon>
        <taxon>Dothideomycetes incertae sedis</taxon>
        <taxon>Botryosphaeriales</taxon>
        <taxon>Aplosporellaceae</taxon>
        <taxon>Aplosporella</taxon>
    </lineage>
</organism>
<name>A0A6A6BKN8_9PEZI</name>
<feature type="compositionally biased region" description="Basic and acidic residues" evidence="7">
    <location>
        <begin position="493"/>
        <end position="504"/>
    </location>
</feature>
<dbReference type="SUPFAM" id="SSF46785">
    <property type="entry name" value="Winged helix' DNA-binding domain"/>
    <property type="match status" value="1"/>
</dbReference>
<evidence type="ECO:0000256" key="7">
    <source>
        <dbReference type="SAM" id="MobiDB-lite"/>
    </source>
</evidence>
<feature type="compositionally biased region" description="Basic and acidic residues" evidence="7">
    <location>
        <begin position="776"/>
        <end position="793"/>
    </location>
</feature>
<feature type="compositionally biased region" description="Basic and acidic residues" evidence="7">
    <location>
        <begin position="809"/>
        <end position="827"/>
    </location>
</feature>
<dbReference type="Pfam" id="PF19418">
    <property type="entry name" value="DEPDC5_CTD"/>
    <property type="match status" value="1"/>
</dbReference>
<feature type="compositionally biased region" description="Acidic residues" evidence="7">
    <location>
        <begin position="1964"/>
        <end position="1975"/>
    </location>
</feature>
<feature type="domain" description="DEP" evidence="8">
    <location>
        <begin position="1415"/>
        <end position="1490"/>
    </location>
</feature>
<dbReference type="SMART" id="SM00049">
    <property type="entry name" value="DEP"/>
    <property type="match status" value="1"/>
</dbReference>
<feature type="compositionally biased region" description="Low complexity" evidence="7">
    <location>
        <begin position="1914"/>
        <end position="1946"/>
    </location>
</feature>
<dbReference type="InterPro" id="IPR000591">
    <property type="entry name" value="DEP_dom"/>
</dbReference>
<dbReference type="InterPro" id="IPR057068">
    <property type="entry name" value="IML1_N_fung"/>
</dbReference>
<feature type="region of interest" description="Disordered" evidence="7">
    <location>
        <begin position="493"/>
        <end position="564"/>
    </location>
</feature>
<dbReference type="GO" id="GO:1904262">
    <property type="term" value="P:negative regulation of TORC1 signaling"/>
    <property type="evidence" value="ECO:0007669"/>
    <property type="project" value="TreeGrafter"/>
</dbReference>
<dbReference type="InterPro" id="IPR036388">
    <property type="entry name" value="WH-like_DNA-bd_sf"/>
</dbReference>
<feature type="region of interest" description="Disordered" evidence="7">
    <location>
        <begin position="942"/>
        <end position="1014"/>
    </location>
</feature>
<feature type="compositionally biased region" description="Polar residues" evidence="7">
    <location>
        <begin position="1821"/>
        <end position="1841"/>
    </location>
</feature>
<dbReference type="Pfam" id="PF24438">
    <property type="entry name" value="IML1_N_fung"/>
    <property type="match status" value="1"/>
</dbReference>
<evidence type="ECO:0000256" key="6">
    <source>
        <dbReference type="ARBA" id="ARBA00023136"/>
    </source>
</evidence>
<comment type="similarity">
    <text evidence="2">Belongs to the IML1 family.</text>
</comment>
<dbReference type="Gene3D" id="1.10.10.10">
    <property type="entry name" value="Winged helix-like DNA-binding domain superfamily/Winged helix DNA-binding domain"/>
    <property type="match status" value="1"/>
</dbReference>
<feature type="compositionally biased region" description="Basic and acidic residues" evidence="7">
    <location>
        <begin position="996"/>
        <end position="1012"/>
    </location>
</feature>
<dbReference type="OrthoDB" id="39497at2759"/>